<gene>
    <name evidence="2" type="ORF">JW592_05685</name>
</gene>
<reference evidence="2 3" key="1">
    <citation type="submission" date="2021-02" db="EMBL/GenBank/DDBJ databases">
        <title>Streptomyces spirodelae sp. nov., isolated from duckweed.</title>
        <authorList>
            <person name="Saimee Y."/>
            <person name="Duangmal K."/>
        </authorList>
    </citation>
    <scope>NUCLEOTIDE SEQUENCE [LARGE SCALE GENOMIC DNA]</scope>
    <source>
        <strain evidence="2 3">DW4-2</strain>
    </source>
</reference>
<evidence type="ECO:0000313" key="2">
    <source>
        <dbReference type="EMBL" id="MBO8184964.1"/>
    </source>
</evidence>
<accession>A0ABS3WPC2</accession>
<feature type="region of interest" description="Disordered" evidence="1">
    <location>
        <begin position="38"/>
        <end position="57"/>
    </location>
</feature>
<comment type="caution">
    <text evidence="2">The sequence shown here is derived from an EMBL/GenBank/DDBJ whole genome shotgun (WGS) entry which is preliminary data.</text>
</comment>
<organism evidence="2 3">
    <name type="scientific">Streptomyces spirodelae</name>
    <dbReference type="NCBI Taxonomy" id="2812904"/>
    <lineage>
        <taxon>Bacteria</taxon>
        <taxon>Bacillati</taxon>
        <taxon>Actinomycetota</taxon>
        <taxon>Actinomycetes</taxon>
        <taxon>Kitasatosporales</taxon>
        <taxon>Streptomycetaceae</taxon>
        <taxon>Streptomyces</taxon>
    </lineage>
</organism>
<protein>
    <submittedName>
        <fullName evidence="2">Type III effector protein</fullName>
    </submittedName>
</protein>
<feature type="region of interest" description="Disordered" evidence="1">
    <location>
        <begin position="113"/>
        <end position="133"/>
    </location>
</feature>
<name>A0ABS3WPC2_9ACTN</name>
<evidence type="ECO:0000313" key="3">
    <source>
        <dbReference type="Proteomes" id="UP001518976"/>
    </source>
</evidence>
<dbReference type="RefSeq" id="WP_209263747.1">
    <property type="nucleotide sequence ID" value="NZ_JAFFZN010000003.1"/>
</dbReference>
<feature type="compositionally biased region" description="Basic and acidic residues" evidence="1">
    <location>
        <begin position="123"/>
        <end position="133"/>
    </location>
</feature>
<proteinExistence type="predicted"/>
<dbReference type="EMBL" id="JAFFZN010000003">
    <property type="protein sequence ID" value="MBO8184964.1"/>
    <property type="molecule type" value="Genomic_DNA"/>
</dbReference>
<sequence>MPTSEDQPVPSAETGPAPASFLAAAAALNRIQEAVRTAQALADGPRQPDGPAPGPSCDQALAALLALRQVRDQLAGWETTLIETARTAGASWADLAGPLGVASRQAAERRYLRGRPGTPGETGEQRVRATRDRRAADRTVAAWARRNASDLRQLAGQITALPDLPAEPRALLAGALADNDAARLVVPLIGTQRHLDGSHPELAERVDTLACRTGQLRQDTSDTRRGGA</sequence>
<evidence type="ECO:0000256" key="1">
    <source>
        <dbReference type="SAM" id="MobiDB-lite"/>
    </source>
</evidence>
<dbReference type="Proteomes" id="UP001518976">
    <property type="component" value="Unassembled WGS sequence"/>
</dbReference>
<keyword evidence="3" id="KW-1185">Reference proteome</keyword>